<reference evidence="3 4" key="1">
    <citation type="submission" date="2016-02" db="EMBL/GenBank/DDBJ databases">
        <title>Genome analysis of coral dinoflagellate symbionts highlights evolutionary adaptations to a symbiotic lifestyle.</title>
        <authorList>
            <person name="Aranda M."/>
            <person name="Li Y."/>
            <person name="Liew Y.J."/>
            <person name="Baumgarten S."/>
            <person name="Simakov O."/>
            <person name="Wilson M."/>
            <person name="Piel J."/>
            <person name="Ashoor H."/>
            <person name="Bougouffa S."/>
            <person name="Bajic V.B."/>
            <person name="Ryu T."/>
            <person name="Ravasi T."/>
            <person name="Bayer T."/>
            <person name="Micklem G."/>
            <person name="Kim H."/>
            <person name="Bhak J."/>
            <person name="Lajeunesse T.C."/>
            <person name="Voolstra C.R."/>
        </authorList>
    </citation>
    <scope>NUCLEOTIDE SEQUENCE [LARGE SCALE GENOMIC DNA]</scope>
    <source>
        <strain evidence="3 4">CCMP2467</strain>
    </source>
</reference>
<evidence type="ECO:0000259" key="2">
    <source>
        <dbReference type="Pfam" id="PF07728"/>
    </source>
</evidence>
<protein>
    <recommendedName>
        <fullName evidence="2">ATPase dynein-related AAA domain-containing protein</fullName>
    </recommendedName>
</protein>
<feature type="domain" description="ATPase dynein-related AAA" evidence="2">
    <location>
        <begin position="96"/>
        <end position="139"/>
    </location>
</feature>
<dbReference type="InterPro" id="IPR011704">
    <property type="entry name" value="ATPase_dyneun-rel_AAA"/>
</dbReference>
<dbReference type="OrthoDB" id="407708at2759"/>
<dbReference type="Pfam" id="PF07728">
    <property type="entry name" value="AAA_5"/>
    <property type="match status" value="1"/>
</dbReference>
<feature type="region of interest" description="Disordered" evidence="1">
    <location>
        <begin position="310"/>
        <end position="356"/>
    </location>
</feature>
<accession>A0A1Q9EGS4</accession>
<organism evidence="3 4">
    <name type="scientific">Symbiodinium microadriaticum</name>
    <name type="common">Dinoflagellate</name>
    <name type="synonym">Zooxanthella microadriatica</name>
    <dbReference type="NCBI Taxonomy" id="2951"/>
    <lineage>
        <taxon>Eukaryota</taxon>
        <taxon>Sar</taxon>
        <taxon>Alveolata</taxon>
        <taxon>Dinophyceae</taxon>
        <taxon>Suessiales</taxon>
        <taxon>Symbiodiniaceae</taxon>
        <taxon>Symbiodinium</taxon>
    </lineage>
</organism>
<sequence>MFFTTSERLEHLPSAQCCNLAMATCMSFARRKLRVVVQGRNLKEAKRRCSQSCAVLGQVTSIAAEVQSLRGWLDGRIVGHSDAKEGLVLALLAREHVLMVGPAGVAKSLLAEELAVATGDRPFVLQLHRDTRAEDLTTRGGVVKKEILQGGQKSFRENQIRNGESLPLTHRGAKLSRDNALPAIVFQVFWFPRLPGESVFRKRIDDPKAFFMGEVLVPPLCNLGEEYRLHRLPVQRSNRVPPDGIMSYDQWQLQFGRHYLNKYQQPRQKFKERAERLLKAQERETQAEGDMAEVAEAFSAAFPLCGSGIFESPTGPDMQPEAQRPKHPKHKQPEPAPLTQLPDPISAEDPNRVGGREEEKAAVRLLSADFQAPCYLDVDLAFVGLSEMEKAFVSDYAGTFAFKVQTLRVPPMSDGWVRIQACEVCCDGDLVDVEERCELQEKPGNCPTPNGAALSGILAARASGGKMANSLPVYPLWCSSWEAGSLEFATREGIPCTLNFSGPPVSVWVSATESVRRQRHSLGPFTARDRVDRRDRRLTFHDDDYFPRNVPIRLIAVDPWHEPNERIRGRGEAVSYVAEAGGVLTADVCVLDDDAEKFCGTKLYCLKDGHHGVAS</sequence>
<dbReference type="GO" id="GO:0016887">
    <property type="term" value="F:ATP hydrolysis activity"/>
    <property type="evidence" value="ECO:0007669"/>
    <property type="project" value="InterPro"/>
</dbReference>
<proteinExistence type="predicted"/>
<dbReference type="EMBL" id="LSRX01000155">
    <property type="protein sequence ID" value="OLQ06625.1"/>
    <property type="molecule type" value="Genomic_DNA"/>
</dbReference>
<evidence type="ECO:0000256" key="1">
    <source>
        <dbReference type="SAM" id="MobiDB-lite"/>
    </source>
</evidence>
<dbReference type="Gene3D" id="3.40.50.300">
    <property type="entry name" value="P-loop containing nucleotide triphosphate hydrolases"/>
    <property type="match status" value="1"/>
</dbReference>
<dbReference type="Proteomes" id="UP000186817">
    <property type="component" value="Unassembled WGS sequence"/>
</dbReference>
<gene>
    <name evidence="3" type="ORF">AK812_SmicGene9991</name>
</gene>
<dbReference type="SUPFAM" id="SSF52540">
    <property type="entry name" value="P-loop containing nucleoside triphosphate hydrolases"/>
    <property type="match status" value="1"/>
</dbReference>
<evidence type="ECO:0000313" key="3">
    <source>
        <dbReference type="EMBL" id="OLQ06625.1"/>
    </source>
</evidence>
<dbReference type="InterPro" id="IPR027417">
    <property type="entry name" value="P-loop_NTPase"/>
</dbReference>
<comment type="caution">
    <text evidence="3">The sequence shown here is derived from an EMBL/GenBank/DDBJ whole genome shotgun (WGS) entry which is preliminary data.</text>
</comment>
<dbReference type="AlphaFoldDB" id="A0A1Q9EGS4"/>
<keyword evidence="4" id="KW-1185">Reference proteome</keyword>
<dbReference type="GO" id="GO:0005524">
    <property type="term" value="F:ATP binding"/>
    <property type="evidence" value="ECO:0007669"/>
    <property type="project" value="InterPro"/>
</dbReference>
<name>A0A1Q9EGS4_SYMMI</name>
<evidence type="ECO:0000313" key="4">
    <source>
        <dbReference type="Proteomes" id="UP000186817"/>
    </source>
</evidence>